<dbReference type="GO" id="GO:0016740">
    <property type="term" value="F:transferase activity"/>
    <property type="evidence" value="ECO:0007669"/>
    <property type="project" value="UniProtKB-KW"/>
</dbReference>
<comment type="subcellular location">
    <subcellularLocation>
        <location evidence="2">Endoplasmic reticulum membrane</location>
        <topology evidence="2">Multi-pass membrane protein</topology>
    </subcellularLocation>
</comment>
<comment type="function">
    <text evidence="1">Subunit of the oligosaccharyl transferase (OST) complex that catalyzes the initial transfer of a defined glycan (Glc(3)Man(9)GlcNAc(2) in eukaryotes) from the lipid carrier dolichol-pyrophosphate to an asparagine residue within an Asn-X-Ser/Thr consensus motif in nascent polypeptide chains, the first step in protein N-glycosylation. N-glycosylation occurs cotranslationally and the complex associates with the Sec61 complex at the channel-forming translocon complex that mediates protein translocation across the endoplasmic reticulum (ER). All subunits are required for a maximal enzyme activity.</text>
</comment>
<dbReference type="FunFam" id="3.40.30.10:FF:000302">
    <property type="entry name" value="Oligosaccharyl transferase subunit (Gamma), putative"/>
    <property type="match status" value="1"/>
</dbReference>
<feature type="transmembrane region" description="Helical" evidence="9">
    <location>
        <begin position="260"/>
        <end position="277"/>
    </location>
</feature>
<feature type="transmembrane region" description="Helical" evidence="9">
    <location>
        <begin position="289"/>
        <end position="310"/>
    </location>
</feature>
<dbReference type="AlphaFoldDB" id="A0A6A6TXK6"/>
<feature type="chain" id="PRO_5025340088" evidence="10">
    <location>
        <begin position="21"/>
        <end position="324"/>
    </location>
</feature>
<gene>
    <name evidence="11" type="ORF">BT63DRAFT_443824</name>
</gene>
<keyword evidence="8 9" id="KW-0472">Membrane</keyword>
<keyword evidence="12" id="KW-1185">Reference proteome</keyword>
<dbReference type="SUPFAM" id="SSF52833">
    <property type="entry name" value="Thioredoxin-like"/>
    <property type="match status" value="1"/>
</dbReference>
<dbReference type="OrthoDB" id="67566at2759"/>
<dbReference type="EMBL" id="MU004242">
    <property type="protein sequence ID" value="KAF2664809.1"/>
    <property type="molecule type" value="Genomic_DNA"/>
</dbReference>
<evidence type="ECO:0000256" key="4">
    <source>
        <dbReference type="ARBA" id="ARBA00022692"/>
    </source>
</evidence>
<keyword evidence="7 9" id="KW-1133">Transmembrane helix</keyword>
<dbReference type="GO" id="GO:0008250">
    <property type="term" value="C:oligosaccharyltransferase complex"/>
    <property type="evidence" value="ECO:0007669"/>
    <property type="project" value="TreeGrafter"/>
</dbReference>
<evidence type="ECO:0000313" key="12">
    <source>
        <dbReference type="Proteomes" id="UP000799302"/>
    </source>
</evidence>
<dbReference type="Pfam" id="PF04756">
    <property type="entry name" value="OST3_OST6"/>
    <property type="match status" value="1"/>
</dbReference>
<sequence>MRPSLSLLSGLLLAPLTVLAAKSEGYTAALKQTFPIKLTDNTFSSLTSTPRDHATMLLLTAMDAKFGCKACQEFQPEWDVLARSWQKGDRSGATNLVFATLDFADGRQTFAKLGLQHAPVIFLYPATSGSNAKSDGSPLRYDFTGMATAEQLHSWILQNMPEGGAKPAIYRPFNYMKAAFVTTMVIGAVTMVTVAAPYMLPVVQNRNVWAAVSLLLVLLFTSGHMFNHIRKVPYVTGDANGGVSYFANGFQNQNGMETQIIAAIYGILSFAAINLALKCPRIADPKGQQVAVLVWSGGLFLVYSFLLNIFRMKNGGYPFYLPPF</sequence>
<accession>A0A6A6TXK6</accession>
<evidence type="ECO:0000313" key="11">
    <source>
        <dbReference type="EMBL" id="KAF2664809.1"/>
    </source>
</evidence>
<dbReference type="Gene3D" id="3.40.30.10">
    <property type="entry name" value="Glutaredoxin"/>
    <property type="match status" value="1"/>
</dbReference>
<evidence type="ECO:0000256" key="7">
    <source>
        <dbReference type="ARBA" id="ARBA00022989"/>
    </source>
</evidence>
<evidence type="ECO:0000256" key="8">
    <source>
        <dbReference type="ARBA" id="ARBA00023136"/>
    </source>
</evidence>
<keyword evidence="6" id="KW-0256">Endoplasmic reticulum</keyword>
<proteinExistence type="inferred from homology"/>
<protein>
    <submittedName>
        <fullName evidence="11">Oligosaccharyl transferase subunit gamma</fullName>
    </submittedName>
</protein>
<evidence type="ECO:0000256" key="9">
    <source>
        <dbReference type="SAM" id="Phobius"/>
    </source>
</evidence>
<dbReference type="Proteomes" id="UP000799302">
    <property type="component" value="Unassembled WGS sequence"/>
</dbReference>
<keyword evidence="4 9" id="KW-0812">Transmembrane</keyword>
<keyword evidence="5 10" id="KW-0732">Signal</keyword>
<evidence type="ECO:0000256" key="6">
    <source>
        <dbReference type="ARBA" id="ARBA00022824"/>
    </source>
</evidence>
<dbReference type="PANTHER" id="PTHR12692:SF0">
    <property type="entry name" value="GH11935P"/>
    <property type="match status" value="1"/>
</dbReference>
<comment type="similarity">
    <text evidence="3">Belongs to the OST3/OST6 family.</text>
</comment>
<evidence type="ECO:0000256" key="10">
    <source>
        <dbReference type="SAM" id="SignalP"/>
    </source>
</evidence>
<organism evidence="11 12">
    <name type="scientific">Microthyrium microscopicum</name>
    <dbReference type="NCBI Taxonomy" id="703497"/>
    <lineage>
        <taxon>Eukaryota</taxon>
        <taxon>Fungi</taxon>
        <taxon>Dikarya</taxon>
        <taxon>Ascomycota</taxon>
        <taxon>Pezizomycotina</taxon>
        <taxon>Dothideomycetes</taxon>
        <taxon>Dothideomycetes incertae sedis</taxon>
        <taxon>Microthyriales</taxon>
        <taxon>Microthyriaceae</taxon>
        <taxon>Microthyrium</taxon>
    </lineage>
</organism>
<evidence type="ECO:0000256" key="1">
    <source>
        <dbReference type="ARBA" id="ARBA00002791"/>
    </source>
</evidence>
<evidence type="ECO:0000256" key="5">
    <source>
        <dbReference type="ARBA" id="ARBA00022729"/>
    </source>
</evidence>
<evidence type="ECO:0000256" key="3">
    <source>
        <dbReference type="ARBA" id="ARBA00009561"/>
    </source>
</evidence>
<dbReference type="PANTHER" id="PTHR12692">
    <property type="entry name" value="DOLICHYL-DIPHOSPHOOLIGOSACCHARIDE--PROTEIN GLYCOSYLTRANSFERASE-RELATED"/>
    <property type="match status" value="1"/>
</dbReference>
<keyword evidence="11" id="KW-0808">Transferase</keyword>
<feature type="signal peptide" evidence="10">
    <location>
        <begin position="1"/>
        <end position="20"/>
    </location>
</feature>
<dbReference type="GO" id="GO:0018279">
    <property type="term" value="P:protein N-linked glycosylation via asparagine"/>
    <property type="evidence" value="ECO:0007669"/>
    <property type="project" value="TreeGrafter"/>
</dbReference>
<dbReference type="InterPro" id="IPR021149">
    <property type="entry name" value="OligosaccharylTrfase_OST3/OST6"/>
</dbReference>
<feature type="transmembrane region" description="Helical" evidence="9">
    <location>
        <begin position="207"/>
        <end position="226"/>
    </location>
</feature>
<reference evidence="11" key="1">
    <citation type="journal article" date="2020" name="Stud. Mycol.">
        <title>101 Dothideomycetes genomes: a test case for predicting lifestyles and emergence of pathogens.</title>
        <authorList>
            <person name="Haridas S."/>
            <person name="Albert R."/>
            <person name="Binder M."/>
            <person name="Bloem J."/>
            <person name="Labutti K."/>
            <person name="Salamov A."/>
            <person name="Andreopoulos B."/>
            <person name="Baker S."/>
            <person name="Barry K."/>
            <person name="Bills G."/>
            <person name="Bluhm B."/>
            <person name="Cannon C."/>
            <person name="Castanera R."/>
            <person name="Culley D."/>
            <person name="Daum C."/>
            <person name="Ezra D."/>
            <person name="Gonzalez J."/>
            <person name="Henrissat B."/>
            <person name="Kuo A."/>
            <person name="Liang C."/>
            <person name="Lipzen A."/>
            <person name="Lutzoni F."/>
            <person name="Magnuson J."/>
            <person name="Mondo S."/>
            <person name="Nolan M."/>
            <person name="Ohm R."/>
            <person name="Pangilinan J."/>
            <person name="Park H.-J."/>
            <person name="Ramirez L."/>
            <person name="Alfaro M."/>
            <person name="Sun H."/>
            <person name="Tritt A."/>
            <person name="Yoshinaga Y."/>
            <person name="Zwiers L.-H."/>
            <person name="Turgeon B."/>
            <person name="Goodwin S."/>
            <person name="Spatafora J."/>
            <person name="Crous P."/>
            <person name="Grigoriev I."/>
        </authorList>
    </citation>
    <scope>NUCLEOTIDE SEQUENCE</scope>
    <source>
        <strain evidence="11">CBS 115976</strain>
    </source>
</reference>
<evidence type="ECO:0000256" key="2">
    <source>
        <dbReference type="ARBA" id="ARBA00004477"/>
    </source>
</evidence>
<dbReference type="CDD" id="cd02961">
    <property type="entry name" value="PDI_a_family"/>
    <property type="match status" value="1"/>
</dbReference>
<dbReference type="InterPro" id="IPR036249">
    <property type="entry name" value="Thioredoxin-like_sf"/>
</dbReference>
<feature type="transmembrane region" description="Helical" evidence="9">
    <location>
        <begin position="178"/>
        <end position="200"/>
    </location>
</feature>
<name>A0A6A6TXK6_9PEZI</name>